<dbReference type="CTD" id="113417915"/>
<dbReference type="PANTHER" id="PTHR34438:SF1">
    <property type="entry name" value="CHROMOSOME 2 OPEN READING FRAME 81"/>
    <property type="match status" value="1"/>
</dbReference>
<sequence length="591" mass="64210">MAQETPRAARDRAAARSKVEKARPPTVPVPQVDIVPGRLSEAEWIALLVLEEGEDVVGDILADLLACVMDSAFQVYLNQQCIPFTVNQAREAMLQIVQWRFLARDEGEYAMAEDPTWGEDEEPQACVTDTWAQGAVPVVQAPDFDSLEDLEIEEEEVEEDKDQDPGNPDRNLLGRLWLTRGSQERSPEQRATPGSLTTPELLQKARPGGTLPEPGVQATNQYLAGSLNRSSQLSGEAMCVQGPHSLLEPSQVASPQASADSGQTLDSLLFTDPSSCTPQLDAAAEGMPSMPWGLSCLSGDDLTVLSSSESVWSPELWDSDVPHSWAALKARLDAAGFSHHSVHSLTEIMVPDSKSQPLEAFQGRQRRGKTEASGRPQGPGLGDRVSLAAFLPLQSNIPFCAIDPDPALNVGPLRPSSRSKVPFPSRGTHFLSKHPTLAEVPQSPSPKSWPSANWPSGFEGEAELLGELWAGRTRVPPQGLELADKEDQHFGWPQMAPRILEASSQMLWKPMVQPEAMKLAPGVSMWNQSTQVRLRSAVPQEEPKEGGTPSSVDQHALQTGVPKPQMTGAELVKATPKAWLLPYKSVRDSES</sequence>
<keyword evidence="2" id="KW-1185">Reference proteome</keyword>
<evidence type="ECO:0000313" key="2">
    <source>
        <dbReference type="Proteomes" id="UP000515203"/>
    </source>
</evidence>
<dbReference type="InParanoid" id="A0A6P6EQ45"/>
<feature type="region of interest" description="Disordered" evidence="1">
    <location>
        <begin position="153"/>
        <end position="217"/>
    </location>
</feature>
<accession>A0A6P6EQ45</accession>
<dbReference type="PANTHER" id="PTHR34438">
    <property type="entry name" value="SI:DKEY-97L20.6"/>
    <property type="match status" value="1"/>
</dbReference>
<feature type="compositionally biased region" description="Basic and acidic residues" evidence="1">
    <location>
        <begin position="7"/>
        <end position="23"/>
    </location>
</feature>
<feature type="compositionally biased region" description="Polar residues" evidence="1">
    <location>
        <begin position="548"/>
        <end position="557"/>
    </location>
</feature>
<feature type="compositionally biased region" description="Acidic residues" evidence="1">
    <location>
        <begin position="153"/>
        <end position="162"/>
    </location>
</feature>
<feature type="region of interest" description="Disordered" evidence="1">
    <location>
        <begin position="1"/>
        <end position="26"/>
    </location>
</feature>
<reference evidence="3" key="1">
    <citation type="submission" date="2025-08" db="UniProtKB">
        <authorList>
            <consortium name="RefSeq"/>
        </authorList>
    </citation>
    <scope>IDENTIFICATION</scope>
</reference>
<dbReference type="GeneID" id="101570418"/>
<dbReference type="RefSeq" id="XP_023574222.1">
    <property type="nucleotide sequence ID" value="XM_023718454.1"/>
</dbReference>
<dbReference type="OrthoDB" id="193650at2759"/>
<dbReference type="Proteomes" id="UP000515203">
    <property type="component" value="Unplaced"/>
</dbReference>
<evidence type="ECO:0000313" key="3">
    <source>
        <dbReference type="RefSeq" id="XP_023574222.1"/>
    </source>
</evidence>
<gene>
    <name evidence="3" type="primary">CUNH2orf81</name>
</gene>
<feature type="region of interest" description="Disordered" evidence="1">
    <location>
        <begin position="533"/>
        <end position="571"/>
    </location>
</feature>
<dbReference type="AlphaFoldDB" id="A0A6P6EQ45"/>
<dbReference type="InterPro" id="IPR028042">
    <property type="entry name" value="DUF4639"/>
</dbReference>
<evidence type="ECO:0000256" key="1">
    <source>
        <dbReference type="SAM" id="MobiDB-lite"/>
    </source>
</evidence>
<protein>
    <submittedName>
        <fullName evidence="3">Uncharacterized protein C2orf81 homolog isoform X1</fullName>
    </submittedName>
</protein>
<feature type="region of interest" description="Disordered" evidence="1">
    <location>
        <begin position="359"/>
        <end position="381"/>
    </location>
</feature>
<dbReference type="FunCoup" id="A0A6P6EQ45">
    <property type="interactions" value="11"/>
</dbReference>
<organism evidence="2 3">
    <name type="scientific">Octodon degus</name>
    <name type="common">Degu</name>
    <name type="synonym">Sciurus degus</name>
    <dbReference type="NCBI Taxonomy" id="10160"/>
    <lineage>
        <taxon>Eukaryota</taxon>
        <taxon>Metazoa</taxon>
        <taxon>Chordata</taxon>
        <taxon>Craniata</taxon>
        <taxon>Vertebrata</taxon>
        <taxon>Euteleostomi</taxon>
        <taxon>Mammalia</taxon>
        <taxon>Eutheria</taxon>
        <taxon>Euarchontoglires</taxon>
        <taxon>Glires</taxon>
        <taxon>Rodentia</taxon>
        <taxon>Hystricomorpha</taxon>
        <taxon>Octodontidae</taxon>
        <taxon>Octodon</taxon>
    </lineage>
</organism>
<name>A0A6P6EQ45_OCTDE</name>
<dbReference type="Pfam" id="PF15479">
    <property type="entry name" value="DUF4639"/>
    <property type="match status" value="1"/>
</dbReference>
<proteinExistence type="predicted"/>